<proteinExistence type="predicted"/>
<feature type="non-terminal residue" evidence="2">
    <location>
        <position position="1"/>
    </location>
</feature>
<dbReference type="InterPro" id="IPR007560">
    <property type="entry name" value="Restrct_endonuc_IV_Mrr"/>
</dbReference>
<gene>
    <name evidence="2" type="ORF">S01H1_06404</name>
</gene>
<dbReference type="GO" id="GO:0004519">
    <property type="term" value="F:endonuclease activity"/>
    <property type="evidence" value="ECO:0007669"/>
    <property type="project" value="InterPro"/>
</dbReference>
<reference evidence="2" key="1">
    <citation type="journal article" date="2014" name="Front. Microbiol.">
        <title>High frequency of phylogenetically diverse reductive dehalogenase-homologous genes in deep subseafloor sedimentary metagenomes.</title>
        <authorList>
            <person name="Kawai M."/>
            <person name="Futagami T."/>
            <person name="Toyoda A."/>
            <person name="Takaki Y."/>
            <person name="Nishi S."/>
            <person name="Hori S."/>
            <person name="Arai W."/>
            <person name="Tsubouchi T."/>
            <person name="Morono Y."/>
            <person name="Uchiyama I."/>
            <person name="Ito T."/>
            <person name="Fujiyama A."/>
            <person name="Inagaki F."/>
            <person name="Takami H."/>
        </authorList>
    </citation>
    <scope>NUCLEOTIDE SEQUENCE</scope>
    <source>
        <strain evidence="2">Expedition CK06-06</strain>
    </source>
</reference>
<dbReference type="GO" id="GO:0009307">
    <property type="term" value="P:DNA restriction-modification system"/>
    <property type="evidence" value="ECO:0007669"/>
    <property type="project" value="InterPro"/>
</dbReference>
<sequence length="322" mass="37357">PSHKDRDINIWRWCWAAFLELGDFVSSDRIIEECHLHLLRLQRKNRVRYHKGTPLQTRAEGLIKMGQSAKAKKFVILAHIEDIISEQHKAPAWRTLKMYGVTEQDLEIVEDCTNQLISEKTREQAYYPEEVYQQVQYQLEFGSIGELSKASVFTNPVYLEELLDRVQDASEGDNNAYKRSTLENLAQYLFSSIEGIYVKPSTRAGPYELDGIITNISSHPFLSNLDTYIPIECKNWKVPIGSPEITQFIGKLSLFKCNYGILLSREGIKEKTVNELRKDASRRNEIYVLVFDRRDIKSLIMGRDLISLLIEKYEELKFSINI</sequence>
<name>X0SY70_9ZZZZ</name>
<protein>
    <recommendedName>
        <fullName evidence="1">Restriction endonuclease type IV Mrr domain-containing protein</fullName>
    </recommendedName>
</protein>
<organism evidence="2">
    <name type="scientific">marine sediment metagenome</name>
    <dbReference type="NCBI Taxonomy" id="412755"/>
    <lineage>
        <taxon>unclassified sequences</taxon>
        <taxon>metagenomes</taxon>
        <taxon>ecological metagenomes</taxon>
    </lineage>
</organism>
<accession>X0SY70</accession>
<dbReference type="Pfam" id="PF04471">
    <property type="entry name" value="Mrr_cat"/>
    <property type="match status" value="1"/>
</dbReference>
<comment type="caution">
    <text evidence="2">The sequence shown here is derived from an EMBL/GenBank/DDBJ whole genome shotgun (WGS) entry which is preliminary data.</text>
</comment>
<dbReference type="AlphaFoldDB" id="X0SY70"/>
<dbReference type="EMBL" id="BARS01003309">
    <property type="protein sequence ID" value="GAF80872.1"/>
    <property type="molecule type" value="Genomic_DNA"/>
</dbReference>
<evidence type="ECO:0000313" key="2">
    <source>
        <dbReference type="EMBL" id="GAF80872.1"/>
    </source>
</evidence>
<feature type="domain" description="Restriction endonuclease type IV Mrr" evidence="1">
    <location>
        <begin position="181"/>
        <end position="278"/>
    </location>
</feature>
<dbReference type="GO" id="GO:0003677">
    <property type="term" value="F:DNA binding"/>
    <property type="evidence" value="ECO:0007669"/>
    <property type="project" value="InterPro"/>
</dbReference>
<evidence type="ECO:0000259" key="1">
    <source>
        <dbReference type="Pfam" id="PF04471"/>
    </source>
</evidence>